<sequence length="47" mass="5916">MKEYTKLRRDKWKYSYHLRRRKIATGYLYFHKIVKDKIIIAEKVTLN</sequence>
<dbReference type="AlphaFoldDB" id="A0A6C0JBI6"/>
<name>A0A6C0JBI6_9ZZZZ</name>
<organism evidence="1">
    <name type="scientific">viral metagenome</name>
    <dbReference type="NCBI Taxonomy" id="1070528"/>
    <lineage>
        <taxon>unclassified sequences</taxon>
        <taxon>metagenomes</taxon>
        <taxon>organismal metagenomes</taxon>
    </lineage>
</organism>
<dbReference type="EMBL" id="MN740355">
    <property type="protein sequence ID" value="QHU02161.1"/>
    <property type="molecule type" value="Genomic_DNA"/>
</dbReference>
<protein>
    <submittedName>
        <fullName evidence="1">Uncharacterized protein</fullName>
    </submittedName>
</protein>
<evidence type="ECO:0000313" key="1">
    <source>
        <dbReference type="EMBL" id="QHU02161.1"/>
    </source>
</evidence>
<reference evidence="1" key="1">
    <citation type="journal article" date="2020" name="Nature">
        <title>Giant virus diversity and host interactions through global metagenomics.</title>
        <authorList>
            <person name="Schulz F."/>
            <person name="Roux S."/>
            <person name="Paez-Espino D."/>
            <person name="Jungbluth S."/>
            <person name="Walsh D.A."/>
            <person name="Denef V.J."/>
            <person name="McMahon K.D."/>
            <person name="Konstantinidis K.T."/>
            <person name="Eloe-Fadrosh E.A."/>
            <person name="Kyrpides N.C."/>
            <person name="Woyke T."/>
        </authorList>
    </citation>
    <scope>NUCLEOTIDE SEQUENCE</scope>
    <source>
        <strain evidence="1">GVMAG-M-3300025880-75</strain>
    </source>
</reference>
<proteinExistence type="predicted"/>
<accession>A0A6C0JBI6</accession>